<evidence type="ECO:0000256" key="1">
    <source>
        <dbReference type="SAM" id="Coils"/>
    </source>
</evidence>
<dbReference type="GO" id="GO:0045927">
    <property type="term" value="P:positive regulation of growth"/>
    <property type="evidence" value="ECO:0007669"/>
    <property type="project" value="InterPro"/>
</dbReference>
<dbReference type="PANTHER" id="PTHR31371:SF13">
    <property type="entry name" value="OS05G0457600 PROTEIN"/>
    <property type="match status" value="1"/>
</dbReference>
<evidence type="ECO:0000313" key="4">
    <source>
        <dbReference type="EMBL" id="KAG0477453.1"/>
    </source>
</evidence>
<dbReference type="Proteomes" id="UP000636800">
    <property type="component" value="Chromosome 6"/>
</dbReference>
<comment type="caution">
    <text evidence="4">The sequence shown here is derived from an EMBL/GenBank/DDBJ whole genome shotgun (WGS) entry which is preliminary data.</text>
</comment>
<feature type="coiled-coil region" evidence="1">
    <location>
        <begin position="130"/>
        <end position="157"/>
    </location>
</feature>
<gene>
    <name evidence="5" type="ORF">HPP92_013910</name>
    <name evidence="4" type="ORF">HPP92_014294</name>
</gene>
<evidence type="ECO:0000259" key="2">
    <source>
        <dbReference type="Pfam" id="PF05003"/>
    </source>
</evidence>
<proteinExistence type="predicted"/>
<dbReference type="Proteomes" id="UP000639772">
    <property type="component" value="Chromosome 6"/>
</dbReference>
<protein>
    <submittedName>
        <fullName evidence="4">Uncharacterized protein</fullName>
    </submittedName>
</protein>
<dbReference type="OrthoDB" id="673374at2759"/>
<accession>A0A835QZW6</accession>
<evidence type="ECO:0000313" key="6">
    <source>
        <dbReference type="Proteomes" id="UP000636800"/>
    </source>
</evidence>
<dbReference type="Pfam" id="PF11961">
    <property type="entry name" value="DUF3475"/>
    <property type="match status" value="1"/>
</dbReference>
<dbReference type="InterPro" id="IPR021864">
    <property type="entry name" value="DUF3475"/>
</dbReference>
<evidence type="ECO:0000313" key="7">
    <source>
        <dbReference type="Proteomes" id="UP000639772"/>
    </source>
</evidence>
<feature type="domain" description="DUF668" evidence="2">
    <location>
        <begin position="325"/>
        <end position="421"/>
    </location>
</feature>
<name>A0A835QZW6_VANPL</name>
<reference evidence="6 7" key="1">
    <citation type="journal article" date="2020" name="Nat. Food">
        <title>A phased Vanilla planifolia genome enables genetic improvement of flavour and production.</title>
        <authorList>
            <person name="Hasing T."/>
            <person name="Tang H."/>
            <person name="Brym M."/>
            <person name="Khazi F."/>
            <person name="Huang T."/>
            <person name="Chambers A.H."/>
        </authorList>
    </citation>
    <scope>NUCLEOTIDE SEQUENCE [LARGE SCALE GENOMIC DNA]</scope>
    <source>
        <tissue evidence="4">Leaf</tissue>
    </source>
</reference>
<organism evidence="4 6">
    <name type="scientific">Vanilla planifolia</name>
    <name type="common">Vanilla</name>
    <dbReference type="NCBI Taxonomy" id="51239"/>
    <lineage>
        <taxon>Eukaryota</taxon>
        <taxon>Viridiplantae</taxon>
        <taxon>Streptophyta</taxon>
        <taxon>Embryophyta</taxon>
        <taxon>Tracheophyta</taxon>
        <taxon>Spermatophyta</taxon>
        <taxon>Magnoliopsida</taxon>
        <taxon>Liliopsida</taxon>
        <taxon>Asparagales</taxon>
        <taxon>Orchidaceae</taxon>
        <taxon>Vanilloideae</taxon>
        <taxon>Vanilleae</taxon>
        <taxon>Vanilla</taxon>
    </lineage>
</organism>
<keyword evidence="6" id="KW-1185">Reference proteome</keyword>
<evidence type="ECO:0000313" key="5">
    <source>
        <dbReference type="EMBL" id="KAG0479191.1"/>
    </source>
</evidence>
<dbReference type="InterPro" id="IPR007700">
    <property type="entry name" value="DUF668"/>
</dbReference>
<evidence type="ECO:0000259" key="3">
    <source>
        <dbReference type="Pfam" id="PF11961"/>
    </source>
</evidence>
<feature type="domain" description="DUF3475" evidence="3">
    <location>
        <begin position="24"/>
        <end position="80"/>
    </location>
</feature>
<dbReference type="EMBL" id="JADCNM010000006">
    <property type="protein sequence ID" value="KAG0479191.1"/>
    <property type="molecule type" value="Genomic_DNA"/>
</dbReference>
<sequence length="480" mass="54203">MVVPKNPKAWLSDRQHRVGDVIGILAFEAAAAMARLVSLHRSLSDAEVIRLRSDGMRSRGVAYLTSTDQLFLFRLACAELVSDLDAAAATVSRLAVRCRANSLLSFPSTYADVKAGCAATSATAIRALSIKGMERRVKQMEKRIATVEKLVREMEAFDEMEAAEKRMAMKFGRHSGPIPLPSKQQMMTVDAQLLFDDIKAQRKRVARLREGSLWNRTFDEVVAVMSRSVFAVFARICLVFGPFVTSLPPVLVSSGRMSFTPFSRKFRIYPRIGDRHHSSGPVQVSVLTTKEVAIRNSCPIIGRGREEEPKLPRDCKKVLQPAESTLGGAGLAILYANLVVTAERLMKIGSREEEAEEGEVEAAREEIYRLLPERMRVAVRWKLKERWRERGLVDSSLAQGWREAVERILRWLGPVARDTVKWHDERMLDRSQRLNTKPRVLALQTLRYSDKDKAEAAIIEVLVGLSCFCWYESRRNSFRP</sequence>
<dbReference type="PANTHER" id="PTHR31371">
    <property type="entry name" value="BNAC09G50660D PROTEIN"/>
    <property type="match status" value="1"/>
</dbReference>
<dbReference type="Pfam" id="PF05003">
    <property type="entry name" value="DUF668"/>
    <property type="match status" value="1"/>
</dbReference>
<dbReference type="AlphaFoldDB" id="A0A835QZW6"/>
<keyword evidence="1" id="KW-0175">Coiled coil</keyword>
<dbReference type="EMBL" id="JADCNL010000006">
    <property type="protein sequence ID" value="KAG0477453.1"/>
    <property type="molecule type" value="Genomic_DNA"/>
</dbReference>